<evidence type="ECO:0000259" key="7">
    <source>
        <dbReference type="PROSITE" id="PS50860"/>
    </source>
</evidence>
<evidence type="ECO:0000256" key="6">
    <source>
        <dbReference type="ARBA" id="ARBA00032577"/>
    </source>
</evidence>
<dbReference type="GO" id="GO:0003676">
    <property type="term" value="F:nucleic acid binding"/>
    <property type="evidence" value="ECO:0007669"/>
    <property type="project" value="InterPro"/>
</dbReference>
<evidence type="ECO:0000256" key="1">
    <source>
        <dbReference type="ARBA" id="ARBA00001947"/>
    </source>
</evidence>
<evidence type="ECO:0000256" key="2">
    <source>
        <dbReference type="ARBA" id="ARBA00004496"/>
    </source>
</evidence>
<dbReference type="SMART" id="SM00863">
    <property type="entry name" value="tRNA_SAD"/>
    <property type="match status" value="1"/>
</dbReference>
<sequence>MTDLLFREDAYQAEAEGRVIGHTPEGGVLLDRSVFYPTGGGQPGDNGSISWDGRTLAVATTVKTQDDQVALVPAEPLPLPPLGAIVLQRLDWDRRYRHMRVHTALHLLSVVIPLPVTGGAIGVDKGRLDFAMPEAPENKDALDTQLNALIDRDLQVTEEWITDEALRANTGLVKTMSVMPPMGSGRIRLVRIGQGADQVDLQPCGGTHVARTGEIGRVRLGKVENKGRQNRRVHLHLDV</sequence>
<dbReference type="SUPFAM" id="SSF55186">
    <property type="entry name" value="ThrRS/AlaRS common domain"/>
    <property type="match status" value="1"/>
</dbReference>
<dbReference type="OrthoDB" id="9812949at2"/>
<reference evidence="8 9" key="1">
    <citation type="submission" date="2017-03" db="EMBL/GenBank/DDBJ databases">
        <authorList>
            <person name="Afonso C.L."/>
            <person name="Miller P.J."/>
            <person name="Scott M.A."/>
            <person name="Spackman E."/>
            <person name="Goraichik I."/>
            <person name="Dimitrov K.M."/>
            <person name="Suarez D.L."/>
            <person name="Swayne D.E."/>
        </authorList>
    </citation>
    <scope>NUCLEOTIDE SEQUENCE [LARGE SCALE GENOMIC DNA]</scope>
    <source>
        <strain evidence="8 9">CECT 8287</strain>
    </source>
</reference>
<dbReference type="GO" id="GO:0005737">
    <property type="term" value="C:cytoplasm"/>
    <property type="evidence" value="ECO:0007669"/>
    <property type="project" value="UniProtKB-SubCell"/>
</dbReference>
<dbReference type="EMBL" id="FWFL01000010">
    <property type="protein sequence ID" value="SLN61305.1"/>
    <property type="molecule type" value="Genomic_DNA"/>
</dbReference>
<evidence type="ECO:0000313" key="8">
    <source>
        <dbReference type="EMBL" id="SLN61305.1"/>
    </source>
</evidence>
<dbReference type="Pfam" id="PF07973">
    <property type="entry name" value="tRNA_SAD"/>
    <property type="match status" value="1"/>
</dbReference>
<keyword evidence="8" id="KW-0436">Ligase</keyword>
<dbReference type="Gene3D" id="3.30.980.10">
    <property type="entry name" value="Threonyl-trna Synthetase, Chain A, domain 2"/>
    <property type="match status" value="1"/>
</dbReference>
<proteinExistence type="predicted"/>
<dbReference type="InterPro" id="IPR018165">
    <property type="entry name" value="Ala-tRNA-synth_IIc_core"/>
</dbReference>
<dbReference type="GO" id="GO:0004813">
    <property type="term" value="F:alanine-tRNA ligase activity"/>
    <property type="evidence" value="ECO:0007669"/>
    <property type="project" value="InterPro"/>
</dbReference>
<evidence type="ECO:0000256" key="3">
    <source>
        <dbReference type="ARBA" id="ARBA00017959"/>
    </source>
</evidence>
<dbReference type="PANTHER" id="PTHR43462">
    <property type="entry name" value="ALANYL-TRNA EDITING PROTEIN"/>
    <property type="match status" value="1"/>
</dbReference>
<dbReference type="PANTHER" id="PTHR43462:SF1">
    <property type="entry name" value="ALANYL-TRNA EDITING PROTEIN AARSD1"/>
    <property type="match status" value="1"/>
</dbReference>
<comment type="subcellular location">
    <subcellularLocation>
        <location evidence="2">Cytoplasm</location>
    </subcellularLocation>
</comment>
<dbReference type="AlphaFoldDB" id="A0A1Y5TD49"/>
<dbReference type="PROSITE" id="PS50860">
    <property type="entry name" value="AA_TRNA_LIGASE_II_ALA"/>
    <property type="match status" value="1"/>
</dbReference>
<comment type="cofactor">
    <cofactor evidence="1">
        <name>Zn(2+)</name>
        <dbReference type="ChEBI" id="CHEBI:29105"/>
    </cofactor>
</comment>
<dbReference type="GO" id="GO:0002161">
    <property type="term" value="F:aminoacyl-tRNA deacylase activity"/>
    <property type="evidence" value="ECO:0007669"/>
    <property type="project" value="UniProtKB-ARBA"/>
</dbReference>
<keyword evidence="9" id="KW-1185">Reference proteome</keyword>
<evidence type="ECO:0000256" key="4">
    <source>
        <dbReference type="ARBA" id="ARBA00022723"/>
    </source>
</evidence>
<dbReference type="GO" id="GO:0046872">
    <property type="term" value="F:metal ion binding"/>
    <property type="evidence" value="ECO:0007669"/>
    <property type="project" value="UniProtKB-KW"/>
</dbReference>
<keyword evidence="5" id="KW-0862">Zinc</keyword>
<dbReference type="Pfam" id="PF01411">
    <property type="entry name" value="tRNA-synt_2c"/>
    <property type="match status" value="1"/>
</dbReference>
<dbReference type="InterPro" id="IPR051335">
    <property type="entry name" value="Alanyl-tRNA_Editing_Enzymes"/>
</dbReference>
<protein>
    <recommendedName>
        <fullName evidence="3">Alanine--tRNA ligase</fullName>
    </recommendedName>
    <alternativeName>
        <fullName evidence="6">Alanyl-tRNA synthetase</fullName>
    </alternativeName>
</protein>
<dbReference type="InterPro" id="IPR009000">
    <property type="entry name" value="Transl_B-barrel_sf"/>
</dbReference>
<dbReference type="GO" id="GO:0005524">
    <property type="term" value="F:ATP binding"/>
    <property type="evidence" value="ECO:0007669"/>
    <property type="project" value="InterPro"/>
</dbReference>
<dbReference type="SUPFAM" id="SSF50447">
    <property type="entry name" value="Translation proteins"/>
    <property type="match status" value="1"/>
</dbReference>
<evidence type="ECO:0000313" key="9">
    <source>
        <dbReference type="Proteomes" id="UP000193827"/>
    </source>
</evidence>
<evidence type="ECO:0000256" key="5">
    <source>
        <dbReference type="ARBA" id="ARBA00022833"/>
    </source>
</evidence>
<dbReference type="RefSeq" id="WP_085893531.1">
    <property type="nucleotide sequence ID" value="NZ_FWFL01000010.1"/>
</dbReference>
<dbReference type="InterPro" id="IPR012947">
    <property type="entry name" value="tRNA_SAD"/>
</dbReference>
<organism evidence="8 9">
    <name type="scientific">Roseovarius litorisediminis</name>
    <dbReference type="NCBI Taxonomy" id="1312363"/>
    <lineage>
        <taxon>Bacteria</taxon>
        <taxon>Pseudomonadati</taxon>
        <taxon>Pseudomonadota</taxon>
        <taxon>Alphaproteobacteria</taxon>
        <taxon>Rhodobacterales</taxon>
        <taxon>Roseobacteraceae</taxon>
        <taxon>Roseovarius</taxon>
    </lineage>
</organism>
<dbReference type="Proteomes" id="UP000193827">
    <property type="component" value="Unassembled WGS sequence"/>
</dbReference>
<dbReference type="Gene3D" id="2.40.30.130">
    <property type="match status" value="1"/>
</dbReference>
<name>A0A1Y5TD49_9RHOB</name>
<dbReference type="GO" id="GO:0006419">
    <property type="term" value="P:alanyl-tRNA aminoacylation"/>
    <property type="evidence" value="ECO:0007669"/>
    <property type="project" value="InterPro"/>
</dbReference>
<gene>
    <name evidence="8" type="primary">alaS_2</name>
    <name evidence="8" type="ORF">PEL8287_03316</name>
</gene>
<feature type="domain" description="Alanyl-transfer RNA synthetases family profile" evidence="7">
    <location>
        <begin position="1"/>
        <end position="233"/>
    </location>
</feature>
<dbReference type="InterPro" id="IPR018163">
    <property type="entry name" value="Thr/Ala-tRNA-synth_IIc_edit"/>
</dbReference>
<keyword evidence="4" id="KW-0479">Metal-binding</keyword>
<accession>A0A1Y5TD49</accession>
<dbReference type="InterPro" id="IPR018164">
    <property type="entry name" value="Ala-tRNA-synth_IIc_N"/>
</dbReference>